<dbReference type="EC" id="3.1.1.61" evidence="2"/>
<evidence type="ECO:0000259" key="5">
    <source>
        <dbReference type="PROSITE" id="PS50122"/>
    </source>
</evidence>
<dbReference type="GO" id="GO:0005737">
    <property type="term" value="C:cytoplasm"/>
    <property type="evidence" value="ECO:0007669"/>
    <property type="project" value="InterPro"/>
</dbReference>
<feature type="active site" evidence="4">
    <location>
        <position position="15"/>
    </location>
</feature>
<dbReference type="PROSITE" id="PS50122">
    <property type="entry name" value="CHEB"/>
    <property type="match status" value="1"/>
</dbReference>
<feature type="active site" evidence="4">
    <location>
        <position position="135"/>
    </location>
</feature>
<comment type="caution">
    <text evidence="6">The sequence shown here is derived from an EMBL/GenBank/DDBJ whole genome shotgun (WGS) entry which is preliminary data.</text>
</comment>
<name>A0A1V9FIM9_9BACT</name>
<dbReference type="Pfam" id="PF01339">
    <property type="entry name" value="CheB_methylest"/>
    <property type="match status" value="1"/>
</dbReference>
<dbReference type="Gene3D" id="3.40.50.180">
    <property type="entry name" value="Methylesterase CheB, C-terminal domain"/>
    <property type="match status" value="1"/>
</dbReference>
<dbReference type="SUPFAM" id="SSF52738">
    <property type="entry name" value="Methylesterase CheB, C-terminal domain"/>
    <property type="match status" value="1"/>
</dbReference>
<keyword evidence="1 4" id="KW-0378">Hydrolase</keyword>
<dbReference type="PANTHER" id="PTHR42872">
    <property type="entry name" value="PROTEIN-GLUTAMATE METHYLESTERASE/PROTEIN-GLUTAMINE GLUTAMINASE"/>
    <property type="match status" value="1"/>
</dbReference>
<evidence type="ECO:0000313" key="7">
    <source>
        <dbReference type="Proteomes" id="UP000192796"/>
    </source>
</evidence>
<dbReference type="STRING" id="1703345.A3860_07825"/>
<keyword evidence="7" id="KW-1185">Reference proteome</keyword>
<evidence type="ECO:0000256" key="4">
    <source>
        <dbReference type="PROSITE-ProRule" id="PRU00050"/>
    </source>
</evidence>
<protein>
    <recommendedName>
        <fullName evidence="2">protein-glutamate methylesterase</fullName>
        <ecNumber evidence="2">3.1.1.61</ecNumber>
    </recommendedName>
</protein>
<comment type="catalytic activity">
    <reaction evidence="3">
        <text>[protein]-L-glutamate 5-O-methyl ester + H2O = L-glutamyl-[protein] + methanol + H(+)</text>
        <dbReference type="Rhea" id="RHEA:23236"/>
        <dbReference type="Rhea" id="RHEA-COMP:10208"/>
        <dbReference type="Rhea" id="RHEA-COMP:10311"/>
        <dbReference type="ChEBI" id="CHEBI:15377"/>
        <dbReference type="ChEBI" id="CHEBI:15378"/>
        <dbReference type="ChEBI" id="CHEBI:17790"/>
        <dbReference type="ChEBI" id="CHEBI:29973"/>
        <dbReference type="ChEBI" id="CHEBI:82795"/>
        <dbReference type="EC" id="3.1.1.61"/>
    </reaction>
</comment>
<proteinExistence type="predicted"/>
<dbReference type="RefSeq" id="WP_081155371.1">
    <property type="nucleotide sequence ID" value="NZ_LVYD01000102.1"/>
</dbReference>
<accession>A0A1V9FIM9</accession>
<evidence type="ECO:0000256" key="3">
    <source>
        <dbReference type="ARBA" id="ARBA00048267"/>
    </source>
</evidence>
<organism evidence="6 7">
    <name type="scientific">Niastella vici</name>
    <dbReference type="NCBI Taxonomy" id="1703345"/>
    <lineage>
        <taxon>Bacteria</taxon>
        <taxon>Pseudomonadati</taxon>
        <taxon>Bacteroidota</taxon>
        <taxon>Chitinophagia</taxon>
        <taxon>Chitinophagales</taxon>
        <taxon>Chitinophagaceae</taxon>
        <taxon>Niastella</taxon>
    </lineage>
</organism>
<reference evidence="6 7" key="1">
    <citation type="submission" date="2016-03" db="EMBL/GenBank/DDBJ databases">
        <title>Niastella vici sp. nov., isolated from farmland soil.</title>
        <authorList>
            <person name="Chen L."/>
            <person name="Wang D."/>
            <person name="Yang S."/>
            <person name="Wang G."/>
        </authorList>
    </citation>
    <scope>NUCLEOTIDE SEQUENCE [LARGE SCALE GENOMIC DNA]</scope>
    <source>
        <strain evidence="6 7">DJ57</strain>
    </source>
</reference>
<dbReference type="GO" id="GO:0006935">
    <property type="term" value="P:chemotaxis"/>
    <property type="evidence" value="ECO:0007669"/>
    <property type="project" value="UniProtKB-UniRule"/>
</dbReference>
<keyword evidence="4" id="KW-0145">Chemotaxis</keyword>
<dbReference type="OrthoDB" id="1524092at2"/>
<dbReference type="GO" id="GO:0000156">
    <property type="term" value="F:phosphorelay response regulator activity"/>
    <property type="evidence" value="ECO:0007669"/>
    <property type="project" value="InterPro"/>
</dbReference>
<dbReference type="InterPro" id="IPR000673">
    <property type="entry name" value="Sig_transdc_resp-reg_Me-estase"/>
</dbReference>
<sequence>MQINNAYDAIVIGTSAGGLYALMHILQQLPADYPVPVIVVQHRSKDERALLEEVLQQKCDIRIKQADEKEPIQPGIVYFAPPDYHLLIESNGTFSLSFDAPVNYARPSIDVLFETAAEVFKQRLLGIILTGANSDGASGIKKISLLGGATIAQQPETADYPEMPRAAINTGYVQHILDPDAIGDFLLHPENKNDGKTG</sequence>
<feature type="domain" description="CheB-type methylesterase" evidence="5">
    <location>
        <begin position="3"/>
        <end position="193"/>
    </location>
</feature>
<feature type="active site" evidence="4">
    <location>
        <position position="42"/>
    </location>
</feature>
<dbReference type="CDD" id="cd16433">
    <property type="entry name" value="CheB"/>
    <property type="match status" value="1"/>
</dbReference>
<dbReference type="InterPro" id="IPR035909">
    <property type="entry name" value="CheB_C"/>
</dbReference>
<dbReference type="AlphaFoldDB" id="A0A1V9FIM9"/>
<dbReference type="Proteomes" id="UP000192796">
    <property type="component" value="Unassembled WGS sequence"/>
</dbReference>
<evidence type="ECO:0000256" key="1">
    <source>
        <dbReference type="ARBA" id="ARBA00022801"/>
    </source>
</evidence>
<evidence type="ECO:0000256" key="2">
    <source>
        <dbReference type="ARBA" id="ARBA00039140"/>
    </source>
</evidence>
<gene>
    <name evidence="6" type="ORF">A3860_07825</name>
</gene>
<dbReference type="EMBL" id="LVYD01000102">
    <property type="protein sequence ID" value="OQP58224.1"/>
    <property type="molecule type" value="Genomic_DNA"/>
</dbReference>
<dbReference type="GO" id="GO:0008984">
    <property type="term" value="F:protein-glutamate methylesterase activity"/>
    <property type="evidence" value="ECO:0007669"/>
    <property type="project" value="UniProtKB-EC"/>
</dbReference>
<dbReference type="PANTHER" id="PTHR42872:SF3">
    <property type="entry name" value="PROTEIN-GLUTAMATE METHYLESTERASE_PROTEIN-GLUTAMINE GLUTAMINASE 1"/>
    <property type="match status" value="1"/>
</dbReference>
<evidence type="ECO:0000313" key="6">
    <source>
        <dbReference type="EMBL" id="OQP58224.1"/>
    </source>
</evidence>